<dbReference type="InterPro" id="IPR022673">
    <property type="entry name" value="Hexokinase_C"/>
</dbReference>
<dbReference type="GO" id="GO:0006006">
    <property type="term" value="P:glucose metabolic process"/>
    <property type="evidence" value="ECO:0007669"/>
    <property type="project" value="UniProtKB-ARBA"/>
</dbReference>
<keyword evidence="6 12" id="KW-0418">Kinase</keyword>
<evidence type="ECO:0000256" key="6">
    <source>
        <dbReference type="ARBA" id="ARBA00022777"/>
    </source>
</evidence>
<dbReference type="PRINTS" id="PR00475">
    <property type="entry name" value="HEXOKINASE"/>
</dbReference>
<dbReference type="GO" id="GO:0005536">
    <property type="term" value="F:D-glucose binding"/>
    <property type="evidence" value="ECO:0007669"/>
    <property type="project" value="InterPro"/>
</dbReference>
<evidence type="ECO:0000256" key="11">
    <source>
        <dbReference type="ARBA" id="ARBA00048160"/>
    </source>
</evidence>
<accession>A0A1A9WH74</accession>
<dbReference type="STRING" id="37001.A0A1A9WH74"/>
<dbReference type="PROSITE" id="PS51748">
    <property type="entry name" value="HEXOKINASE_2"/>
    <property type="match status" value="1"/>
</dbReference>
<evidence type="ECO:0000256" key="2">
    <source>
        <dbReference type="ARBA" id="ARBA00005028"/>
    </source>
</evidence>
<comment type="catalytic activity">
    <reaction evidence="9">
        <text>a D-hexose + ATP = a D-hexose 6-phosphate + ADP + H(+)</text>
        <dbReference type="Rhea" id="RHEA:22740"/>
        <dbReference type="ChEBI" id="CHEBI:4194"/>
        <dbReference type="ChEBI" id="CHEBI:15378"/>
        <dbReference type="ChEBI" id="CHEBI:30616"/>
        <dbReference type="ChEBI" id="CHEBI:229467"/>
        <dbReference type="ChEBI" id="CHEBI:456216"/>
        <dbReference type="EC" id="2.7.1.1"/>
    </reaction>
    <physiologicalReaction direction="left-to-right" evidence="9">
        <dbReference type="Rhea" id="RHEA:22741"/>
    </physiologicalReaction>
</comment>
<dbReference type="Proteomes" id="UP000091820">
    <property type="component" value="Unassembled WGS sequence"/>
</dbReference>
<dbReference type="GO" id="GO:0005524">
    <property type="term" value="F:ATP binding"/>
    <property type="evidence" value="ECO:0007669"/>
    <property type="project" value="UniProtKB-UniRule"/>
</dbReference>
<dbReference type="InterPro" id="IPR022672">
    <property type="entry name" value="Hexokinase_N"/>
</dbReference>
<keyword evidence="7 12" id="KW-0067">ATP-binding</keyword>
<feature type="domain" description="Hexokinase C-terminal" evidence="15">
    <location>
        <begin position="219"/>
        <end position="470"/>
    </location>
</feature>
<dbReference type="GO" id="GO:0005829">
    <property type="term" value="C:cytosol"/>
    <property type="evidence" value="ECO:0007669"/>
    <property type="project" value="TreeGrafter"/>
</dbReference>
<evidence type="ECO:0000313" key="16">
    <source>
        <dbReference type="EnsemblMetazoa" id="GBRI019585-PA"/>
    </source>
</evidence>
<comment type="pathway">
    <text evidence="1">Carbohydrate degradation; glycolysis; D-glyceraldehyde 3-phosphate and glycerone phosphate from D-glucose: step 1/4.</text>
</comment>
<evidence type="ECO:0000259" key="15">
    <source>
        <dbReference type="Pfam" id="PF03727"/>
    </source>
</evidence>
<evidence type="ECO:0000256" key="4">
    <source>
        <dbReference type="ARBA" id="ARBA00022679"/>
    </source>
</evidence>
<evidence type="ECO:0000256" key="1">
    <source>
        <dbReference type="ARBA" id="ARBA00004888"/>
    </source>
</evidence>
<evidence type="ECO:0000313" key="17">
    <source>
        <dbReference type="Proteomes" id="UP000091820"/>
    </source>
</evidence>
<dbReference type="EnsemblMetazoa" id="GBRI019585-RA">
    <property type="protein sequence ID" value="GBRI019585-PA"/>
    <property type="gene ID" value="GBRI019585"/>
</dbReference>
<dbReference type="PANTHER" id="PTHR19443">
    <property type="entry name" value="HEXOKINASE"/>
    <property type="match status" value="1"/>
</dbReference>
<dbReference type="UniPathway" id="UPA00242"/>
<dbReference type="GO" id="GO:0001678">
    <property type="term" value="P:intracellular glucose homeostasis"/>
    <property type="evidence" value="ECO:0007669"/>
    <property type="project" value="InterPro"/>
</dbReference>
<reference evidence="17" key="1">
    <citation type="submission" date="2014-03" db="EMBL/GenBank/DDBJ databases">
        <authorList>
            <person name="Aksoy S."/>
            <person name="Warren W."/>
            <person name="Wilson R.K."/>
        </authorList>
    </citation>
    <scope>NUCLEOTIDE SEQUENCE [LARGE SCALE GENOMIC DNA]</scope>
    <source>
        <strain evidence="17">IAEA</strain>
    </source>
</reference>
<organism evidence="16 17">
    <name type="scientific">Glossina brevipalpis</name>
    <dbReference type="NCBI Taxonomy" id="37001"/>
    <lineage>
        <taxon>Eukaryota</taxon>
        <taxon>Metazoa</taxon>
        <taxon>Ecdysozoa</taxon>
        <taxon>Arthropoda</taxon>
        <taxon>Hexapoda</taxon>
        <taxon>Insecta</taxon>
        <taxon>Pterygota</taxon>
        <taxon>Neoptera</taxon>
        <taxon>Endopterygota</taxon>
        <taxon>Diptera</taxon>
        <taxon>Brachycera</taxon>
        <taxon>Muscomorpha</taxon>
        <taxon>Hippoboscoidea</taxon>
        <taxon>Glossinidae</taxon>
        <taxon>Glossina</taxon>
    </lineage>
</organism>
<evidence type="ECO:0000256" key="8">
    <source>
        <dbReference type="ARBA" id="ARBA00023152"/>
    </source>
</evidence>
<name>A0A1A9WH74_9MUSC</name>
<evidence type="ECO:0000256" key="7">
    <source>
        <dbReference type="ARBA" id="ARBA00022840"/>
    </source>
</evidence>
<dbReference type="VEuPathDB" id="VectorBase:GBRI019585"/>
<dbReference type="FunFam" id="3.30.420.40:FF:000805">
    <property type="entry name" value="Hexokinase-2"/>
    <property type="match status" value="1"/>
</dbReference>
<protein>
    <recommendedName>
        <fullName evidence="12">Phosphotransferase</fullName>
        <ecNumber evidence="12">2.7.1.-</ecNumber>
    </recommendedName>
</protein>
<keyword evidence="5 12" id="KW-0547">Nucleotide-binding</keyword>
<evidence type="ECO:0000256" key="3">
    <source>
        <dbReference type="ARBA" id="ARBA00009225"/>
    </source>
</evidence>
<dbReference type="PANTHER" id="PTHR19443:SF16">
    <property type="entry name" value="HEXOKINASE TYPE 1-RELATED"/>
    <property type="match status" value="1"/>
</dbReference>
<feature type="domain" description="Hexokinase N-terminal" evidence="14">
    <location>
        <begin position="18"/>
        <end position="213"/>
    </location>
</feature>
<sequence length="479" mass="53298">MAQVNSNENETEKDRKIVKSICKSFILNDDIYKQIKEIFLGEIKKSLCKYTHESASVKCFMTFVEKLPSGCECGKSLALDVNETNCRVLYINLQGGRDFRTYTQDYPISPQILVGPGRDLFDFFVECIVDFIQNHKLEDDELTLGFNFRFPLKQTSINKAKLITWTKDITCAGVVGRNVVALLQAAIDRRGGIRISNIVIANDTTSTLISCAWKYREAKIGLNISTGFNMCYLEKTKYIQLSHNGSSSSSSSSNGSSSSSSSSSNSSATMLINCVLSAFGNGETLNFMRTPIDFAVDSNSSDVGEKIFEKMILGIYLGEIVRLTMLECIKAGAMLHGNITNEARTPNVFDIKDMSEIETDGPGNYRATREIFEKIGYTKPTVDDCENLRYICTVISTRSAHLIASCLACLVDRIGDPYLIIGVEGDLCETYPNYSLRLERKLKRIVRPEHHFDMVHAEDSLGRGIAVLAASSKNQKTNN</sequence>
<dbReference type="Pfam" id="PF03727">
    <property type="entry name" value="Hexokinase_2"/>
    <property type="match status" value="1"/>
</dbReference>
<evidence type="ECO:0000256" key="9">
    <source>
        <dbReference type="ARBA" id="ARBA00044613"/>
    </source>
</evidence>
<evidence type="ECO:0000256" key="12">
    <source>
        <dbReference type="RuleBase" id="RU362007"/>
    </source>
</evidence>
<dbReference type="Gene3D" id="3.30.420.40">
    <property type="match status" value="1"/>
</dbReference>
<evidence type="ECO:0000259" key="14">
    <source>
        <dbReference type="Pfam" id="PF00349"/>
    </source>
</evidence>
<evidence type="ECO:0000256" key="5">
    <source>
        <dbReference type="ARBA" id="ARBA00022741"/>
    </source>
</evidence>
<reference evidence="16" key="2">
    <citation type="submission" date="2020-05" db="UniProtKB">
        <authorList>
            <consortium name="EnsemblMetazoa"/>
        </authorList>
    </citation>
    <scope>IDENTIFICATION</scope>
    <source>
        <strain evidence="16">IAEA</strain>
    </source>
</reference>
<evidence type="ECO:0000256" key="13">
    <source>
        <dbReference type="SAM" id="MobiDB-lite"/>
    </source>
</evidence>
<dbReference type="GO" id="GO:0004340">
    <property type="term" value="F:glucokinase activity"/>
    <property type="evidence" value="ECO:0007669"/>
    <property type="project" value="TreeGrafter"/>
</dbReference>
<dbReference type="SUPFAM" id="SSF53067">
    <property type="entry name" value="Actin-like ATPase domain"/>
    <property type="match status" value="2"/>
</dbReference>
<dbReference type="GO" id="GO:0006096">
    <property type="term" value="P:glycolytic process"/>
    <property type="evidence" value="ECO:0007669"/>
    <property type="project" value="UniProtKB-UniPathway"/>
</dbReference>
<feature type="region of interest" description="Disordered" evidence="13">
    <location>
        <begin position="245"/>
        <end position="265"/>
    </location>
</feature>
<dbReference type="EC" id="2.7.1.-" evidence="12"/>
<dbReference type="GO" id="GO:0005739">
    <property type="term" value="C:mitochondrion"/>
    <property type="evidence" value="ECO:0007669"/>
    <property type="project" value="TreeGrafter"/>
</dbReference>
<comment type="catalytic activity">
    <reaction evidence="11">
        <text>D-glucose + ATP = D-glucose 6-phosphate + ADP + H(+)</text>
        <dbReference type="Rhea" id="RHEA:17825"/>
        <dbReference type="ChEBI" id="CHEBI:4167"/>
        <dbReference type="ChEBI" id="CHEBI:15378"/>
        <dbReference type="ChEBI" id="CHEBI:30616"/>
        <dbReference type="ChEBI" id="CHEBI:61548"/>
        <dbReference type="ChEBI" id="CHEBI:456216"/>
        <dbReference type="EC" id="2.7.1.1"/>
    </reaction>
    <physiologicalReaction direction="left-to-right" evidence="11">
        <dbReference type="Rhea" id="RHEA:17826"/>
    </physiologicalReaction>
</comment>
<dbReference type="UniPathway" id="UPA00109">
    <property type="reaction ID" value="UER00180"/>
</dbReference>
<dbReference type="AlphaFoldDB" id="A0A1A9WH74"/>
<comment type="similarity">
    <text evidence="3 12">Belongs to the hexokinase family.</text>
</comment>
<dbReference type="InterPro" id="IPR043129">
    <property type="entry name" value="ATPase_NBD"/>
</dbReference>
<dbReference type="Pfam" id="PF00349">
    <property type="entry name" value="Hexokinase_1"/>
    <property type="match status" value="1"/>
</dbReference>
<dbReference type="InterPro" id="IPR001312">
    <property type="entry name" value="Hexokinase"/>
</dbReference>
<dbReference type="Gene3D" id="3.40.367.20">
    <property type="match status" value="1"/>
</dbReference>
<evidence type="ECO:0000256" key="10">
    <source>
        <dbReference type="ARBA" id="ARBA00047905"/>
    </source>
</evidence>
<comment type="catalytic activity">
    <reaction evidence="10">
        <text>D-fructose + ATP = D-fructose 6-phosphate + ADP + H(+)</text>
        <dbReference type="Rhea" id="RHEA:16125"/>
        <dbReference type="ChEBI" id="CHEBI:15378"/>
        <dbReference type="ChEBI" id="CHEBI:30616"/>
        <dbReference type="ChEBI" id="CHEBI:37721"/>
        <dbReference type="ChEBI" id="CHEBI:61527"/>
        <dbReference type="ChEBI" id="CHEBI:456216"/>
        <dbReference type="EC" id="2.7.1.1"/>
    </reaction>
    <physiologicalReaction direction="left-to-right" evidence="10">
        <dbReference type="Rhea" id="RHEA:16126"/>
    </physiologicalReaction>
</comment>
<keyword evidence="17" id="KW-1185">Reference proteome</keyword>
<dbReference type="GO" id="GO:0008865">
    <property type="term" value="F:fructokinase activity"/>
    <property type="evidence" value="ECO:0007669"/>
    <property type="project" value="TreeGrafter"/>
</dbReference>
<proteinExistence type="inferred from homology"/>
<keyword evidence="8 12" id="KW-0324">Glycolysis</keyword>
<keyword evidence="4 12" id="KW-0808">Transferase</keyword>
<comment type="pathway">
    <text evidence="2">Carbohydrate metabolism; hexose metabolism.</text>
</comment>